<protein>
    <recommendedName>
        <fullName evidence="8">Zinc finger protein 865</fullName>
    </recommendedName>
</protein>
<dbReference type="FunFam" id="3.30.160.60:FF:000624">
    <property type="entry name" value="zinc finger protein 697"/>
    <property type="match status" value="1"/>
</dbReference>
<dbReference type="FunFam" id="3.30.160.60:FF:000100">
    <property type="entry name" value="Zinc finger 45-like"/>
    <property type="match status" value="2"/>
</dbReference>
<dbReference type="Pfam" id="PF00096">
    <property type="entry name" value="zf-C2H2"/>
    <property type="match status" value="10"/>
</dbReference>
<dbReference type="GO" id="GO:0048598">
    <property type="term" value="P:embryonic morphogenesis"/>
    <property type="evidence" value="ECO:0007669"/>
    <property type="project" value="UniProtKB-ARBA"/>
</dbReference>
<sequence length="566" mass="64662">MGAKKKKKTNSRETSSPRRRSVRLSAKISKDEGKLLQKVNTLIDQTAADAVEEGQCHCCGEDLETAHTEGQFLCEEEECEKKFRLKASLERHKKVVHGEGPCHDCPVCGARCADKGTLARHMYTHTGLKPFKCDICQKQFTRKYHLDRHLVQTGCDGSPKPSHPCQVCGKMFTRKDNLREHLRAHAGQVKERKTYTCEICNKQFKGAITLLTIHMRTHTGERPYECDICSKKFIAQGALKKHLRTHSGERPYECKECHQRFTAKETLNRHMRTHTGLKPHTCQYCGKAFIQPAQLKQHIFHHTGEYGFTCSLCGKSFNRKGRLESHVRFVHEGVKLFKCEQCDKTFVRKEDKQRHMYLHTGLKAHKCPICNKAFALKPSLKHHLLTHTREQPRACDECGRAFIRQDCYLRHMRRKHRDLLEHLVDEANRQRWTQHLLSQSLGSSGGDETETSGDGTENPRPSKPPEPMTESTLRESLSELLSLLVDEVTLKGFGWPDCPIDEVLEAVIKRCGHAPAPHNLYDLAGRLRHNAKLLFTVVIDDAAVKTLLNNQTVDEVIMHVLRLAKS</sequence>
<dbReference type="GO" id="GO:0000977">
    <property type="term" value="F:RNA polymerase II transcription regulatory region sequence-specific DNA binding"/>
    <property type="evidence" value="ECO:0007669"/>
    <property type="project" value="TreeGrafter"/>
</dbReference>
<evidence type="ECO:0000313" key="12">
    <source>
        <dbReference type="EMBL" id="CAD7251783.1"/>
    </source>
</evidence>
<dbReference type="FunFam" id="3.30.160.60:FF:000264">
    <property type="entry name" value="Zinc finger protein 236"/>
    <property type="match status" value="1"/>
</dbReference>
<dbReference type="EMBL" id="CAJPEV010003825">
    <property type="protein sequence ID" value="CAG0900613.1"/>
    <property type="molecule type" value="Genomic_DNA"/>
</dbReference>
<reference evidence="12" key="1">
    <citation type="submission" date="2020-11" db="EMBL/GenBank/DDBJ databases">
        <authorList>
            <person name="Tran Van P."/>
        </authorList>
    </citation>
    <scope>NUCLEOTIDE SEQUENCE</scope>
</reference>
<feature type="domain" description="C2H2-type" evidence="11">
    <location>
        <begin position="308"/>
        <end position="336"/>
    </location>
</feature>
<feature type="domain" description="C2H2-type" evidence="11">
    <location>
        <begin position="393"/>
        <end position="416"/>
    </location>
</feature>
<evidence type="ECO:0000256" key="2">
    <source>
        <dbReference type="ARBA" id="ARBA00006991"/>
    </source>
</evidence>
<feature type="domain" description="C2H2-type" evidence="11">
    <location>
        <begin position="103"/>
        <end position="130"/>
    </location>
</feature>
<dbReference type="Proteomes" id="UP000677054">
    <property type="component" value="Unassembled WGS sequence"/>
</dbReference>
<evidence type="ECO:0000256" key="6">
    <source>
        <dbReference type="ARBA" id="ARBA00022833"/>
    </source>
</evidence>
<dbReference type="FunFam" id="3.30.160.60:FF:000446">
    <property type="entry name" value="Zinc finger protein"/>
    <property type="match status" value="1"/>
</dbReference>
<evidence type="ECO:0000313" key="13">
    <source>
        <dbReference type="Proteomes" id="UP000677054"/>
    </source>
</evidence>
<keyword evidence="5 9" id="KW-0863">Zinc-finger</keyword>
<evidence type="ECO:0000256" key="7">
    <source>
        <dbReference type="ARBA" id="ARBA00023242"/>
    </source>
</evidence>
<dbReference type="InterPro" id="IPR013087">
    <property type="entry name" value="Znf_C2H2_type"/>
</dbReference>
<feature type="domain" description="C2H2-type" evidence="11">
    <location>
        <begin position="280"/>
        <end position="307"/>
    </location>
</feature>
<feature type="domain" description="C2H2-type" evidence="11">
    <location>
        <begin position="72"/>
        <end position="101"/>
    </location>
</feature>
<dbReference type="PROSITE" id="PS00028">
    <property type="entry name" value="ZINC_FINGER_C2H2_1"/>
    <property type="match status" value="10"/>
</dbReference>
<dbReference type="PANTHER" id="PTHR24409">
    <property type="entry name" value="ZINC FINGER PROTEIN 142"/>
    <property type="match status" value="1"/>
</dbReference>
<dbReference type="GO" id="GO:0045893">
    <property type="term" value="P:positive regulation of DNA-templated transcription"/>
    <property type="evidence" value="ECO:0007669"/>
    <property type="project" value="UniProtKB-ARBA"/>
</dbReference>
<feature type="domain" description="C2H2-type" evidence="11">
    <location>
        <begin position="252"/>
        <end position="279"/>
    </location>
</feature>
<dbReference type="FunFam" id="3.30.160.60:FF:001732">
    <property type="entry name" value="Zgc:162936"/>
    <property type="match status" value="1"/>
</dbReference>
<organism evidence="12">
    <name type="scientific">Darwinula stevensoni</name>
    <dbReference type="NCBI Taxonomy" id="69355"/>
    <lineage>
        <taxon>Eukaryota</taxon>
        <taxon>Metazoa</taxon>
        <taxon>Ecdysozoa</taxon>
        <taxon>Arthropoda</taxon>
        <taxon>Crustacea</taxon>
        <taxon>Oligostraca</taxon>
        <taxon>Ostracoda</taxon>
        <taxon>Podocopa</taxon>
        <taxon>Podocopida</taxon>
        <taxon>Darwinulocopina</taxon>
        <taxon>Darwinuloidea</taxon>
        <taxon>Darwinulidae</taxon>
        <taxon>Darwinula</taxon>
    </lineage>
</organism>
<keyword evidence="4" id="KW-0677">Repeat</keyword>
<dbReference type="PANTHER" id="PTHR24409:SF295">
    <property type="entry name" value="AZ2-RELATED"/>
    <property type="match status" value="1"/>
</dbReference>
<dbReference type="OrthoDB" id="6408474at2759"/>
<gene>
    <name evidence="12" type="ORF">DSTB1V02_LOCUS11545</name>
</gene>
<evidence type="ECO:0000256" key="8">
    <source>
        <dbReference type="ARBA" id="ARBA00068876"/>
    </source>
</evidence>
<feature type="domain" description="C2H2-type" evidence="11">
    <location>
        <begin position="224"/>
        <end position="251"/>
    </location>
</feature>
<feature type="domain" description="C2H2-type" evidence="11">
    <location>
        <begin position="337"/>
        <end position="364"/>
    </location>
</feature>
<dbReference type="AlphaFoldDB" id="A0A7R9ACQ9"/>
<comment type="similarity">
    <text evidence="2">Belongs to the krueppel C2H2-type zinc-finger protein family.</text>
</comment>
<keyword evidence="3" id="KW-0479">Metal-binding</keyword>
<comment type="subcellular location">
    <subcellularLocation>
        <location evidence="1">Nucleus</location>
    </subcellularLocation>
</comment>
<dbReference type="InterPro" id="IPR036236">
    <property type="entry name" value="Znf_C2H2_sf"/>
</dbReference>
<feature type="domain" description="C2H2-type" evidence="11">
    <location>
        <begin position="195"/>
        <end position="223"/>
    </location>
</feature>
<dbReference type="FunFam" id="3.30.160.60:FF:002343">
    <property type="entry name" value="Zinc finger protein 33A"/>
    <property type="match status" value="1"/>
</dbReference>
<feature type="domain" description="C2H2-type" evidence="11">
    <location>
        <begin position="131"/>
        <end position="161"/>
    </location>
</feature>
<dbReference type="GO" id="GO:0000981">
    <property type="term" value="F:DNA-binding transcription factor activity, RNA polymerase II-specific"/>
    <property type="evidence" value="ECO:0007669"/>
    <property type="project" value="TreeGrafter"/>
</dbReference>
<dbReference type="Gene3D" id="3.30.160.60">
    <property type="entry name" value="Classic Zinc Finger"/>
    <property type="match status" value="11"/>
</dbReference>
<dbReference type="PROSITE" id="PS50157">
    <property type="entry name" value="ZINC_FINGER_C2H2_2"/>
    <property type="match status" value="12"/>
</dbReference>
<evidence type="ECO:0000256" key="5">
    <source>
        <dbReference type="ARBA" id="ARBA00022771"/>
    </source>
</evidence>
<evidence type="ECO:0000256" key="4">
    <source>
        <dbReference type="ARBA" id="ARBA00022737"/>
    </source>
</evidence>
<feature type="domain" description="C2H2-type" evidence="11">
    <location>
        <begin position="365"/>
        <end position="392"/>
    </location>
</feature>
<dbReference type="GO" id="GO:0008270">
    <property type="term" value="F:zinc ion binding"/>
    <property type="evidence" value="ECO:0007669"/>
    <property type="project" value="UniProtKB-KW"/>
</dbReference>
<feature type="region of interest" description="Disordered" evidence="10">
    <location>
        <begin position="437"/>
        <end position="473"/>
    </location>
</feature>
<evidence type="ECO:0000256" key="1">
    <source>
        <dbReference type="ARBA" id="ARBA00004123"/>
    </source>
</evidence>
<feature type="region of interest" description="Disordered" evidence="10">
    <location>
        <begin position="1"/>
        <end position="24"/>
    </location>
</feature>
<evidence type="ECO:0000259" key="11">
    <source>
        <dbReference type="PROSITE" id="PS50157"/>
    </source>
</evidence>
<proteinExistence type="inferred from homology"/>
<dbReference type="Pfam" id="PF12874">
    <property type="entry name" value="zf-met"/>
    <property type="match status" value="1"/>
</dbReference>
<evidence type="ECO:0000256" key="3">
    <source>
        <dbReference type="ARBA" id="ARBA00022723"/>
    </source>
</evidence>
<dbReference type="GO" id="GO:0005634">
    <property type="term" value="C:nucleus"/>
    <property type="evidence" value="ECO:0007669"/>
    <property type="project" value="UniProtKB-SubCell"/>
</dbReference>
<evidence type="ECO:0000256" key="9">
    <source>
        <dbReference type="PROSITE-ProRule" id="PRU00042"/>
    </source>
</evidence>
<dbReference type="SMART" id="SM00355">
    <property type="entry name" value="ZnF_C2H2"/>
    <property type="match status" value="12"/>
</dbReference>
<dbReference type="FunFam" id="3.30.160.60:FF:000145">
    <property type="entry name" value="Zinc finger protein 574"/>
    <property type="match status" value="1"/>
</dbReference>
<dbReference type="GO" id="GO:0005694">
    <property type="term" value="C:chromosome"/>
    <property type="evidence" value="ECO:0007669"/>
    <property type="project" value="UniProtKB-ARBA"/>
</dbReference>
<accession>A0A7R9ACQ9</accession>
<dbReference type="FunFam" id="3.30.160.60:FF:003288">
    <property type="entry name" value="Uncharacterized protein"/>
    <property type="match status" value="1"/>
</dbReference>
<keyword evidence="6" id="KW-0862">Zinc</keyword>
<evidence type="ECO:0000256" key="10">
    <source>
        <dbReference type="SAM" id="MobiDB-lite"/>
    </source>
</evidence>
<feature type="domain" description="C2H2-type" evidence="11">
    <location>
        <begin position="163"/>
        <end position="190"/>
    </location>
</feature>
<keyword evidence="7" id="KW-0539">Nucleus</keyword>
<dbReference type="SUPFAM" id="SSF57667">
    <property type="entry name" value="beta-beta-alpha zinc fingers"/>
    <property type="match status" value="7"/>
</dbReference>
<dbReference type="EMBL" id="LR903342">
    <property type="protein sequence ID" value="CAD7251783.1"/>
    <property type="molecule type" value="Genomic_DNA"/>
</dbReference>
<keyword evidence="13" id="KW-1185">Reference proteome</keyword>
<name>A0A7R9ACQ9_9CRUS</name>